<evidence type="ECO:0000256" key="3">
    <source>
        <dbReference type="ARBA" id="ARBA00022737"/>
    </source>
</evidence>
<dbReference type="PROSITE" id="PS50005">
    <property type="entry name" value="TPR"/>
    <property type="match status" value="1"/>
</dbReference>
<dbReference type="InterPro" id="IPR013105">
    <property type="entry name" value="TPR_2"/>
</dbReference>
<evidence type="ECO:0000256" key="4">
    <source>
        <dbReference type="ARBA" id="ARBA00022803"/>
    </source>
</evidence>
<dbReference type="OrthoDB" id="629492at2759"/>
<sequence>MTIAGINAQEADYFSLHTRKRRTIDVDMLDYGFVNKCSDLDELKGILAMLRSGKEGRYPELEKATEDRILAILPEKERSKIQRMRSGPTASERSSEIDELANWTAEMDLKNEALKRQTPIQRSLPPVRGQAASAPVQTDTERCTAGKAEKKSKSIQAYDFRSWEKYDVDKALEEIDEDSARAREQAKVQQEEQEKRAIARKKELEALPKSVELAKLEPETRKVYAAYEKQKGNDCFKSGELEMALLHYTRSMAYDDSDAILYANRALVYLRTKSFAAAEDDCSRAIRLDSFYMKGWSRRGMTRYRRGKYAESVQDFEEALRLEPGNREVMKLLKAAKEKHEEVNGGLSDKQITFMPVEDESADKPFKRFEIIEDDEDEDEVDASEKENNQAAHDWHSGRNSLSEKPFTRFEIIEEEGSEDEDDD</sequence>
<comment type="caution">
    <text evidence="8">The sequence shown here is derived from an EMBL/GenBank/DDBJ whole genome shotgun (WGS) entry which is preliminary data.</text>
</comment>
<feature type="region of interest" description="Disordered" evidence="7">
    <location>
        <begin position="374"/>
        <end position="424"/>
    </location>
</feature>
<feature type="coiled-coil region" evidence="6">
    <location>
        <begin position="172"/>
        <end position="207"/>
    </location>
</feature>
<keyword evidence="6" id="KW-0175">Coiled coil</keyword>
<dbReference type="GO" id="GO:0006626">
    <property type="term" value="P:protein targeting to mitochondrion"/>
    <property type="evidence" value="ECO:0007669"/>
    <property type="project" value="TreeGrafter"/>
</dbReference>
<evidence type="ECO:0000256" key="1">
    <source>
        <dbReference type="ARBA" id="ARBA00004496"/>
    </source>
</evidence>
<feature type="compositionally biased region" description="Acidic residues" evidence="7">
    <location>
        <begin position="413"/>
        <end position="424"/>
    </location>
</feature>
<keyword evidence="3" id="KW-0677">Repeat</keyword>
<keyword evidence="9" id="KW-1185">Reference proteome</keyword>
<dbReference type="GO" id="GO:0005739">
    <property type="term" value="C:mitochondrion"/>
    <property type="evidence" value="ECO:0007669"/>
    <property type="project" value="TreeGrafter"/>
</dbReference>
<dbReference type="AlphaFoldDB" id="A0A8T1WA18"/>
<protein>
    <submittedName>
        <fullName evidence="8">Uncharacterized protein</fullName>
    </submittedName>
</protein>
<keyword evidence="2" id="KW-0963">Cytoplasm</keyword>
<dbReference type="Pfam" id="PF07719">
    <property type="entry name" value="TPR_2"/>
    <property type="match status" value="1"/>
</dbReference>
<proteinExistence type="predicted"/>
<evidence type="ECO:0000313" key="9">
    <source>
        <dbReference type="Proteomes" id="UP000693981"/>
    </source>
</evidence>
<gene>
    <name evidence="8" type="ORF">PHYBOEH_007643</name>
</gene>
<dbReference type="PANTHER" id="PTHR45984">
    <property type="entry name" value="RNA (RNA) POLYMERASE II ASSOCIATED PROTEIN HOMOLOG"/>
    <property type="match status" value="1"/>
</dbReference>
<accession>A0A8T1WA18</accession>
<evidence type="ECO:0000256" key="7">
    <source>
        <dbReference type="SAM" id="MobiDB-lite"/>
    </source>
</evidence>
<name>A0A8T1WA18_9STRA</name>
<feature type="compositionally biased region" description="Basic and acidic residues" evidence="7">
    <location>
        <begin position="383"/>
        <end position="397"/>
    </location>
</feature>
<evidence type="ECO:0000256" key="6">
    <source>
        <dbReference type="SAM" id="Coils"/>
    </source>
</evidence>
<organism evidence="8 9">
    <name type="scientific">Phytophthora boehmeriae</name>
    <dbReference type="NCBI Taxonomy" id="109152"/>
    <lineage>
        <taxon>Eukaryota</taxon>
        <taxon>Sar</taxon>
        <taxon>Stramenopiles</taxon>
        <taxon>Oomycota</taxon>
        <taxon>Peronosporomycetes</taxon>
        <taxon>Peronosporales</taxon>
        <taxon>Peronosporaceae</taxon>
        <taxon>Phytophthora</taxon>
    </lineage>
</organism>
<dbReference type="PANTHER" id="PTHR45984:SF1">
    <property type="entry name" value="SPAG1 AXONEMAL DYNEIN ASSEMBLY FACTOR"/>
    <property type="match status" value="1"/>
</dbReference>
<dbReference type="SMART" id="SM00028">
    <property type="entry name" value="TPR"/>
    <property type="match status" value="3"/>
</dbReference>
<reference evidence="8" key="1">
    <citation type="submission" date="2021-02" db="EMBL/GenBank/DDBJ databases">
        <authorList>
            <person name="Palmer J.M."/>
        </authorList>
    </citation>
    <scope>NUCLEOTIDE SEQUENCE</scope>
    <source>
        <strain evidence="8">SCRP23</strain>
    </source>
</reference>
<comment type="subcellular location">
    <subcellularLocation>
        <location evidence="1">Cytoplasm</location>
    </subcellularLocation>
</comment>
<dbReference type="Proteomes" id="UP000693981">
    <property type="component" value="Unassembled WGS sequence"/>
</dbReference>
<dbReference type="InterPro" id="IPR019734">
    <property type="entry name" value="TPR_rpt"/>
</dbReference>
<evidence type="ECO:0000256" key="5">
    <source>
        <dbReference type="PROSITE-ProRule" id="PRU00339"/>
    </source>
</evidence>
<dbReference type="GO" id="GO:0031072">
    <property type="term" value="F:heat shock protein binding"/>
    <property type="evidence" value="ECO:0007669"/>
    <property type="project" value="TreeGrafter"/>
</dbReference>
<feature type="repeat" description="TPR" evidence="5">
    <location>
        <begin position="293"/>
        <end position="326"/>
    </location>
</feature>
<evidence type="ECO:0000256" key="2">
    <source>
        <dbReference type="ARBA" id="ARBA00022490"/>
    </source>
</evidence>
<keyword evidence="4 5" id="KW-0802">TPR repeat</keyword>
<dbReference type="GO" id="GO:0005829">
    <property type="term" value="C:cytosol"/>
    <property type="evidence" value="ECO:0007669"/>
    <property type="project" value="TreeGrafter"/>
</dbReference>
<evidence type="ECO:0000313" key="8">
    <source>
        <dbReference type="EMBL" id="KAG7389030.1"/>
    </source>
</evidence>
<dbReference type="EMBL" id="JAGDFL010000421">
    <property type="protein sequence ID" value="KAG7389030.1"/>
    <property type="molecule type" value="Genomic_DNA"/>
</dbReference>
<dbReference type="InterPro" id="IPR051982">
    <property type="entry name" value="CiliaryAsmbly_MitoImport"/>
</dbReference>